<name>T1E214_9DIPT</name>
<proteinExistence type="evidence at transcript level"/>
<feature type="compositionally biased region" description="Basic residues" evidence="1">
    <location>
        <begin position="120"/>
        <end position="136"/>
    </location>
</feature>
<feature type="compositionally biased region" description="Basic residues" evidence="1">
    <location>
        <begin position="279"/>
        <end position="300"/>
    </location>
</feature>
<feature type="compositionally biased region" description="Low complexity" evidence="1">
    <location>
        <begin position="180"/>
        <end position="190"/>
    </location>
</feature>
<feature type="compositionally biased region" description="Basic residues" evidence="1">
    <location>
        <begin position="146"/>
        <end position="170"/>
    </location>
</feature>
<organism evidence="2">
    <name type="scientific">Psorophora albipes</name>
    <dbReference type="NCBI Taxonomy" id="869069"/>
    <lineage>
        <taxon>Eukaryota</taxon>
        <taxon>Metazoa</taxon>
        <taxon>Ecdysozoa</taxon>
        <taxon>Arthropoda</taxon>
        <taxon>Hexapoda</taxon>
        <taxon>Insecta</taxon>
        <taxon>Pterygota</taxon>
        <taxon>Neoptera</taxon>
        <taxon>Endopterygota</taxon>
        <taxon>Diptera</taxon>
        <taxon>Nematocera</taxon>
        <taxon>Culicoidea</taxon>
        <taxon>Culicidae</taxon>
        <taxon>Culicinae</taxon>
        <taxon>Aedini</taxon>
        <taxon>Psorophora</taxon>
    </lineage>
</organism>
<dbReference type="AlphaFoldDB" id="T1E214"/>
<feature type="compositionally biased region" description="Gly residues" evidence="1">
    <location>
        <begin position="301"/>
        <end position="314"/>
    </location>
</feature>
<feature type="region of interest" description="Disordered" evidence="1">
    <location>
        <begin position="118"/>
        <end position="208"/>
    </location>
</feature>
<feature type="non-terminal residue" evidence="2">
    <location>
        <position position="1"/>
    </location>
</feature>
<sequence length="354" mass="39561">SYAELCALLAKQFLPEIAVFRERSKFYRAEQSRGEDVKSWYARLKKLSVNCKFGEYLEPLLLDKFVTGMAPGPVQERLCEEKETLTLKDALDLAANKESAVQDEEVVEVLGELTLDERRRGRRKHGGHHPHHHREGRHGFREGMGRHHGHGHHHGHHHHHHHGGRPGHHGHGFEMEFGPRGHFGPHGPLGPHHHRPMGRFGPPGPPAHFPGFRGYAGDLGHGCPFKARGRHMKRWEKMWRKHARRSCSSSSSSSSSSGSGSGSSSSSSESDNEQQEKNRKCHRRRGEHKKGHHHGRRHGGGKFGPGRGHGGGPGSMCPRGERGGHGKCRRGRKEPVENVVEPTATENTEPELIE</sequence>
<feature type="compositionally biased region" description="Low complexity" evidence="1">
    <location>
        <begin position="246"/>
        <end position="269"/>
    </location>
</feature>
<dbReference type="EMBL" id="GALA01001610">
    <property type="protein sequence ID" value="JAA93242.1"/>
    <property type="molecule type" value="mRNA"/>
</dbReference>
<accession>T1E214</accession>
<protein>
    <submittedName>
        <fullName evidence="2">Uncharacterized protein</fullName>
    </submittedName>
</protein>
<reference evidence="2" key="1">
    <citation type="journal article" date="2013" name="BMC Genomics">
        <title>A deep insight into the sialotranscriptome of the mosquito, Psorophora albipes.</title>
        <authorList>
            <person name="Chagas A.C."/>
            <person name="Calvo E."/>
            <person name="Rios-Velasquez C.M."/>
            <person name="Pessoa F.A."/>
            <person name="Medeiros J.F."/>
            <person name="Ribeiro J.M."/>
        </authorList>
    </citation>
    <scope>NUCLEOTIDE SEQUENCE</scope>
</reference>
<evidence type="ECO:0000313" key="2">
    <source>
        <dbReference type="EMBL" id="JAA93242.1"/>
    </source>
</evidence>
<feature type="region of interest" description="Disordered" evidence="1">
    <location>
        <begin position="243"/>
        <end position="354"/>
    </location>
</feature>
<evidence type="ECO:0000256" key="1">
    <source>
        <dbReference type="SAM" id="MobiDB-lite"/>
    </source>
</evidence>